<evidence type="ECO:0000313" key="2">
    <source>
        <dbReference type="EMBL" id="MFD0763494.1"/>
    </source>
</evidence>
<evidence type="ECO:0000259" key="1">
    <source>
        <dbReference type="Pfam" id="PF01872"/>
    </source>
</evidence>
<organism evidence="2 3">
    <name type="scientific">Mucilaginibacter lutimaris</name>
    <dbReference type="NCBI Taxonomy" id="931629"/>
    <lineage>
        <taxon>Bacteria</taxon>
        <taxon>Pseudomonadati</taxon>
        <taxon>Bacteroidota</taxon>
        <taxon>Sphingobacteriia</taxon>
        <taxon>Sphingobacteriales</taxon>
        <taxon>Sphingobacteriaceae</taxon>
        <taxon>Mucilaginibacter</taxon>
    </lineage>
</organism>
<dbReference type="PANTHER" id="PTHR38011:SF11">
    <property type="entry name" value="2,5-DIAMINO-6-RIBOSYLAMINO-4(3H)-PYRIMIDINONE 5'-PHOSPHATE REDUCTASE"/>
    <property type="match status" value="1"/>
</dbReference>
<reference evidence="3" key="1">
    <citation type="journal article" date="2019" name="Int. J. Syst. Evol. Microbiol.">
        <title>The Global Catalogue of Microorganisms (GCM) 10K type strain sequencing project: providing services to taxonomists for standard genome sequencing and annotation.</title>
        <authorList>
            <consortium name="The Broad Institute Genomics Platform"/>
            <consortium name="The Broad Institute Genome Sequencing Center for Infectious Disease"/>
            <person name="Wu L."/>
            <person name="Ma J."/>
        </authorList>
    </citation>
    <scope>NUCLEOTIDE SEQUENCE [LARGE SCALE GENOMIC DNA]</scope>
    <source>
        <strain evidence="3">CCUG 60742</strain>
    </source>
</reference>
<dbReference type="InterPro" id="IPR024072">
    <property type="entry name" value="DHFR-like_dom_sf"/>
</dbReference>
<gene>
    <name evidence="2" type="ORF">ACFQZI_01425</name>
</gene>
<dbReference type="Proteomes" id="UP001597073">
    <property type="component" value="Unassembled WGS sequence"/>
</dbReference>
<dbReference type="InterPro" id="IPR002734">
    <property type="entry name" value="RibDG_C"/>
</dbReference>
<dbReference type="Gene3D" id="3.40.430.10">
    <property type="entry name" value="Dihydrofolate Reductase, subunit A"/>
    <property type="match status" value="1"/>
</dbReference>
<dbReference type="RefSeq" id="WP_377137631.1">
    <property type="nucleotide sequence ID" value="NZ_JBHTIA010000003.1"/>
</dbReference>
<dbReference type="Pfam" id="PF01872">
    <property type="entry name" value="RibD_C"/>
    <property type="match status" value="1"/>
</dbReference>
<keyword evidence="3" id="KW-1185">Reference proteome</keyword>
<protein>
    <submittedName>
        <fullName evidence="2">Dihydrofolate reductase family protein</fullName>
    </submittedName>
</protein>
<dbReference type="PANTHER" id="PTHR38011">
    <property type="entry name" value="DIHYDROFOLATE REDUCTASE FAMILY PROTEIN (AFU_ORTHOLOGUE AFUA_8G06820)"/>
    <property type="match status" value="1"/>
</dbReference>
<proteinExistence type="predicted"/>
<evidence type="ECO:0000313" key="3">
    <source>
        <dbReference type="Proteomes" id="UP001597073"/>
    </source>
</evidence>
<accession>A0ABW2ZAU2</accession>
<dbReference type="EMBL" id="JBHTIA010000003">
    <property type="protein sequence ID" value="MFD0763494.1"/>
    <property type="molecule type" value="Genomic_DNA"/>
</dbReference>
<comment type="caution">
    <text evidence="2">The sequence shown here is derived from an EMBL/GenBank/DDBJ whole genome shotgun (WGS) entry which is preliminary data.</text>
</comment>
<feature type="domain" description="Bacterial bifunctional deaminase-reductase C-terminal" evidence="1">
    <location>
        <begin position="2"/>
        <end position="155"/>
    </location>
</feature>
<dbReference type="InterPro" id="IPR050765">
    <property type="entry name" value="Riboflavin_Biosynth_HTPR"/>
</dbReference>
<dbReference type="SUPFAM" id="SSF53597">
    <property type="entry name" value="Dihydrofolate reductase-like"/>
    <property type="match status" value="1"/>
</dbReference>
<sequence length="180" mass="20713">MNITLNGYMAGPKGELDWHEPYWDQEMGNIITKQLGDADTLLIGRKTYECMAPYWQAQQVNISAPRDVLDFADLMNRYEKVIFSKSLRAVSWQNARLAKRPIAKEIRTLKNMHGKDIIVYGSGKLVKQLIKLNLVDEYLIWIYPLAIKSGRALFTSRLYMAPYKTTIFNSGVVLLCYKIS</sequence>
<name>A0ABW2ZAU2_9SPHI</name>